<dbReference type="Proteomes" id="UP000053599">
    <property type="component" value="Unassembled WGS sequence"/>
</dbReference>
<gene>
    <name evidence="2" type="ORF">PV11_00300</name>
</gene>
<dbReference type="EMBL" id="KN846951">
    <property type="protein sequence ID" value="KIV84525.1"/>
    <property type="molecule type" value="Genomic_DNA"/>
</dbReference>
<keyword evidence="1" id="KW-1133">Transmembrane helix</keyword>
<dbReference type="PANTHER" id="PTHR37490:SF2">
    <property type="match status" value="1"/>
</dbReference>
<keyword evidence="1" id="KW-0472">Membrane</keyword>
<evidence type="ECO:0000256" key="1">
    <source>
        <dbReference type="SAM" id="Phobius"/>
    </source>
</evidence>
<dbReference type="InterPro" id="IPR021838">
    <property type="entry name" value="DUF3431"/>
</dbReference>
<dbReference type="AlphaFoldDB" id="A0A0D1W788"/>
<feature type="transmembrane region" description="Helical" evidence="1">
    <location>
        <begin position="7"/>
        <end position="26"/>
    </location>
</feature>
<name>A0A0D1W788_9EURO</name>
<organism evidence="2 3">
    <name type="scientific">Exophiala sideris</name>
    <dbReference type="NCBI Taxonomy" id="1016849"/>
    <lineage>
        <taxon>Eukaryota</taxon>
        <taxon>Fungi</taxon>
        <taxon>Dikarya</taxon>
        <taxon>Ascomycota</taxon>
        <taxon>Pezizomycotina</taxon>
        <taxon>Eurotiomycetes</taxon>
        <taxon>Chaetothyriomycetidae</taxon>
        <taxon>Chaetothyriales</taxon>
        <taxon>Herpotrichiellaceae</taxon>
        <taxon>Exophiala</taxon>
    </lineage>
</organism>
<sequence length="303" mass="35429">MLNFRLFYRYIVVVAVVLLTLGAFYWKHEVSTISGDWYDHFEEFIRKPWPSSNLTNPTSPTEQQSWIFKGPDAQDKAVIVPKIHGEDVSWVSDQLQDWQHAIYFMDVENEGTLHPPKNKGHEAMAYLTFLIDHYDNLPSSMVFVHAHLDGYPRAWHTDSRGYNQVRSIRSLRLEYVQEHGYANMRCISDPGCPAEIQINRHEDERTAERAFVGAWTYMFQSNVSDVPETIAQPCCSQFAVSKAQVLKRSREDYLRYRQWLLDTELDDATSGRVFEYLWHVIFGKDPVYCPPLNECRCQQFGRC</sequence>
<proteinExistence type="predicted"/>
<evidence type="ECO:0000313" key="2">
    <source>
        <dbReference type="EMBL" id="KIV84525.1"/>
    </source>
</evidence>
<keyword evidence="1" id="KW-0812">Transmembrane</keyword>
<accession>A0A0D1W788</accession>
<reference evidence="2 3" key="1">
    <citation type="submission" date="2015-01" db="EMBL/GenBank/DDBJ databases">
        <title>The Genome Sequence of Exophiala sideris CBS121828.</title>
        <authorList>
            <consortium name="The Broad Institute Genomics Platform"/>
            <person name="Cuomo C."/>
            <person name="de Hoog S."/>
            <person name="Gorbushina A."/>
            <person name="Stielow B."/>
            <person name="Teixiera M."/>
            <person name="Abouelleil A."/>
            <person name="Chapman S.B."/>
            <person name="Priest M."/>
            <person name="Young S.K."/>
            <person name="Wortman J."/>
            <person name="Nusbaum C."/>
            <person name="Birren B."/>
        </authorList>
    </citation>
    <scope>NUCLEOTIDE SEQUENCE [LARGE SCALE GENOMIC DNA]</scope>
    <source>
        <strain evidence="2 3">CBS 121828</strain>
    </source>
</reference>
<protein>
    <submittedName>
        <fullName evidence="2">Uncharacterized protein</fullName>
    </submittedName>
</protein>
<dbReference type="OrthoDB" id="426718at2759"/>
<dbReference type="Pfam" id="PF11913">
    <property type="entry name" value="DUF3431"/>
    <property type="match status" value="1"/>
</dbReference>
<dbReference type="HOGENOM" id="CLU_031559_0_0_1"/>
<dbReference type="PANTHER" id="PTHR37490">
    <property type="entry name" value="EXPRESSED PROTEIN"/>
    <property type="match status" value="1"/>
</dbReference>
<evidence type="ECO:0000313" key="3">
    <source>
        <dbReference type="Proteomes" id="UP000053599"/>
    </source>
</evidence>